<comment type="function">
    <text evidence="9">Plays a role in the synaptic transmission as bifunctional linker that interacts simultaneously with RIMS1, RIMS2, CACNA1D and CACNA1B.</text>
</comment>
<dbReference type="Pfam" id="PF07653">
    <property type="entry name" value="SH3_2"/>
    <property type="match status" value="2"/>
</dbReference>
<dbReference type="PROSITE" id="PS50002">
    <property type="entry name" value="SH3"/>
    <property type="match status" value="3"/>
</dbReference>
<keyword evidence="7" id="KW-0472">Membrane</keyword>
<keyword evidence="3 11" id="KW-0728">SH3 domain</keyword>
<keyword evidence="4" id="KW-1003">Cell membrane</keyword>
<feature type="domain" description="Fibronectin type-III" evidence="15">
    <location>
        <begin position="266"/>
        <end position="359"/>
    </location>
</feature>
<evidence type="ECO:0000256" key="12">
    <source>
        <dbReference type="SAM" id="Coils"/>
    </source>
</evidence>
<evidence type="ECO:0000256" key="13">
    <source>
        <dbReference type="SAM" id="MobiDB-lite"/>
    </source>
</evidence>
<feature type="region of interest" description="Disordered" evidence="13">
    <location>
        <begin position="987"/>
        <end position="1011"/>
    </location>
</feature>
<dbReference type="AlphaFoldDB" id="A0A8C6Q5C3"/>
<evidence type="ECO:0000313" key="16">
    <source>
        <dbReference type="Ensembl" id="ENSNFUP00015052975.1"/>
    </source>
</evidence>
<feature type="region of interest" description="Disordered" evidence="13">
    <location>
        <begin position="558"/>
        <end position="626"/>
    </location>
</feature>
<dbReference type="FunFam" id="2.30.30.40:FF:000023">
    <property type="entry name" value="RIMS-binding protein 2 isoform F"/>
    <property type="match status" value="1"/>
</dbReference>
<dbReference type="Gene3D" id="2.30.30.40">
    <property type="entry name" value="SH3 Domains"/>
    <property type="match status" value="3"/>
</dbReference>
<dbReference type="SUPFAM" id="SSF50044">
    <property type="entry name" value="SH3-domain"/>
    <property type="match status" value="3"/>
</dbReference>
<dbReference type="InterPro" id="IPR057884">
    <property type="entry name" value="FN3_RIM-BP1/2/3"/>
</dbReference>
<feature type="domain" description="SH3" evidence="14">
    <location>
        <begin position="808"/>
        <end position="876"/>
    </location>
</feature>
<dbReference type="PRINTS" id="PR00452">
    <property type="entry name" value="SH3DOMAIN"/>
</dbReference>
<dbReference type="SUPFAM" id="SSF49265">
    <property type="entry name" value="Fibronectin type III"/>
    <property type="match status" value="2"/>
</dbReference>
<dbReference type="FunFam" id="2.60.40.10:FF:000072">
    <property type="entry name" value="RIMS-binding protein 2 isoform X1"/>
    <property type="match status" value="1"/>
</dbReference>
<dbReference type="Gene3D" id="2.60.40.10">
    <property type="entry name" value="Immunoglobulins"/>
    <property type="match status" value="2"/>
</dbReference>
<feature type="compositionally biased region" description="Basic residues" evidence="13">
    <location>
        <begin position="1000"/>
        <end position="1011"/>
    </location>
</feature>
<feature type="compositionally biased region" description="Basic and acidic residues" evidence="13">
    <location>
        <begin position="571"/>
        <end position="583"/>
    </location>
</feature>
<dbReference type="GO" id="GO:0007274">
    <property type="term" value="P:neuromuscular synaptic transmission"/>
    <property type="evidence" value="ECO:0007669"/>
    <property type="project" value="TreeGrafter"/>
</dbReference>
<dbReference type="CDD" id="cd12012">
    <property type="entry name" value="SH3_RIM-BP_2"/>
    <property type="match status" value="1"/>
</dbReference>
<feature type="region of interest" description="Disordered" evidence="13">
    <location>
        <begin position="746"/>
        <end position="791"/>
    </location>
</feature>
<dbReference type="PROSITE" id="PS50853">
    <property type="entry name" value="FN3"/>
    <property type="match status" value="1"/>
</dbReference>
<reference evidence="16" key="2">
    <citation type="submission" date="2025-08" db="UniProtKB">
        <authorList>
            <consortium name="Ensembl"/>
        </authorList>
    </citation>
    <scope>IDENTIFICATION</scope>
</reference>
<dbReference type="InterPro" id="IPR036028">
    <property type="entry name" value="SH3-like_dom_sf"/>
</dbReference>
<dbReference type="CDD" id="cd00063">
    <property type="entry name" value="FN3"/>
    <property type="match status" value="1"/>
</dbReference>
<gene>
    <name evidence="16" type="primary">RIMBP2</name>
    <name evidence="16" type="synonym">rimbp2b</name>
</gene>
<feature type="coiled-coil region" evidence="12">
    <location>
        <begin position="1"/>
        <end position="57"/>
    </location>
</feature>
<evidence type="ECO:0000256" key="7">
    <source>
        <dbReference type="ARBA" id="ARBA00023136"/>
    </source>
</evidence>
<organism evidence="16 17">
    <name type="scientific">Nothobranchius furzeri</name>
    <name type="common">Turquoise killifish</name>
    <dbReference type="NCBI Taxonomy" id="105023"/>
    <lineage>
        <taxon>Eukaryota</taxon>
        <taxon>Metazoa</taxon>
        <taxon>Chordata</taxon>
        <taxon>Craniata</taxon>
        <taxon>Vertebrata</taxon>
        <taxon>Euteleostomi</taxon>
        <taxon>Actinopterygii</taxon>
        <taxon>Neopterygii</taxon>
        <taxon>Teleostei</taxon>
        <taxon>Neoteleostei</taxon>
        <taxon>Acanthomorphata</taxon>
        <taxon>Ovalentaria</taxon>
        <taxon>Atherinomorphae</taxon>
        <taxon>Cyprinodontiformes</taxon>
        <taxon>Nothobranchiidae</taxon>
        <taxon>Nothobranchius</taxon>
    </lineage>
</organism>
<dbReference type="InterPro" id="IPR036116">
    <property type="entry name" value="FN3_sf"/>
</dbReference>
<dbReference type="InterPro" id="IPR001452">
    <property type="entry name" value="SH3_domain"/>
</dbReference>
<keyword evidence="17" id="KW-1185">Reference proteome</keyword>
<feature type="region of interest" description="Disordered" evidence="13">
    <location>
        <begin position="664"/>
        <end position="725"/>
    </location>
</feature>
<dbReference type="PANTHER" id="PTHR14234">
    <property type="entry name" value="RIM BINDING PROTEIN-RELATED"/>
    <property type="match status" value="1"/>
</dbReference>
<dbReference type="Ensembl" id="ENSNFUT00015055230.1">
    <property type="protein sequence ID" value="ENSNFUP00015052975.1"/>
    <property type="gene ID" value="ENSNFUG00015024632.1"/>
</dbReference>
<proteinExistence type="inferred from homology"/>
<dbReference type="FunFam" id="2.30.30.40:FF:000006">
    <property type="entry name" value="RIMS-binding protein 2 isoform X1"/>
    <property type="match status" value="1"/>
</dbReference>
<dbReference type="GO" id="GO:0045202">
    <property type="term" value="C:synapse"/>
    <property type="evidence" value="ECO:0007669"/>
    <property type="project" value="UniProtKB-SubCell"/>
</dbReference>
<dbReference type="InterPro" id="IPR040325">
    <property type="entry name" value="RIMBP1/2/3"/>
</dbReference>
<evidence type="ECO:0000256" key="10">
    <source>
        <dbReference type="ARBA" id="ARBA00068024"/>
    </source>
</evidence>
<reference evidence="16" key="3">
    <citation type="submission" date="2025-09" db="UniProtKB">
        <authorList>
            <consortium name="Ensembl"/>
        </authorList>
    </citation>
    <scope>IDENTIFICATION</scope>
</reference>
<evidence type="ECO:0000256" key="3">
    <source>
        <dbReference type="ARBA" id="ARBA00022443"/>
    </source>
</evidence>
<evidence type="ECO:0000256" key="8">
    <source>
        <dbReference type="ARBA" id="ARBA00034103"/>
    </source>
</evidence>
<feature type="compositionally biased region" description="Pro residues" evidence="13">
    <location>
        <begin position="605"/>
        <end position="615"/>
    </location>
</feature>
<dbReference type="CDD" id="cd12013">
    <property type="entry name" value="SH3_RIM-BP_3"/>
    <property type="match status" value="1"/>
</dbReference>
<dbReference type="InterPro" id="IPR013783">
    <property type="entry name" value="Ig-like_fold"/>
</dbReference>
<dbReference type="SMART" id="SM00326">
    <property type="entry name" value="SH3"/>
    <property type="match status" value="3"/>
</dbReference>
<accession>A0A8C6Q5C3</accession>
<dbReference type="InterPro" id="IPR035755">
    <property type="entry name" value="RIM-BP_SH3_3"/>
</dbReference>
<sequence length="1011" mass="112816">MREAAERRQQLELEHEQALAVLNAKQQEIDLLQKAKVRELEEKCRSQSEQFNLLSKELEKFRLQAGKFDILSSEPLTVSESPASPNKSLSQLLNGLAAPTEKGTSSSICPDDCLCFFLLQMDKELRSSRSKPRFTGKVRLCVARYSYNPYDGPNEHPEAELPLVAGKYLYIYGTMDEDGFYEGELLDGQRGLVPSNFVDFLEDDETTSRHLAGTGTVTGTGLSSLLSDGNLDCLSTSSLGMDLLGSSSNGTGTLDVNIDEVGEDIVPYPRRITLIKQLAKSVIISWDPPVVPPGWGSISGYNVSIDKEVRMSVPYGGRTKSLIEKLNLATNTYRISVQSITDRGPSDELRCTLLVGKDVVVAPYYLRVDCITQCYAELSWMPSNSNYSHTIFLNGAEYDMVKAGGYKYKFFNLKPMTVYKVKVVAQPHQVPWQLPVDQRGKREISVEFCTQPAGPPLPPQEVQVQCGQTPGVLQVRWKPPPLTPSGTSNGASVIGYAVCTKGQKIAEVLYPTADYVTVDLNRIQGLEAREVIVRTLSTQGESQDSPVAVIPHNLLGSPHLSHRTTVPPHPLAREPETKEHEVGLRPSQPWERSPSPLPLMHGPNLEPPHFPPRRSPSPQRILPQPQGVPIPNTIAKAMAREAAQRAFAEGNRIDKRNIFSERGNALHPINSDEEEDGYGSPHARRRGASVDEFLRGSELGRQDYHTESSRGSDLSDIMEEDEEDLYSEMQLEEGRRRSINSHSTLQIIGNSPSHGSPDHPDHSGRRPVHPIGTPPMRRPIPSIDSYGGRRHGRRRRSLDYYEESEPEDMTRAFVALFDYDPLSMSPNPDAADEELPFKEGQIIKVLGNKDTDGFYRAEMRGRVGLIPCNMVSEIQTEDDEMMDQLLKQGFLPLNTPVEKLERNRRSGRQYPMSTRRMVALYDYDPRESSPNVDVEAELTFSAGDVITVFGEIDEDGFYYGELNGHKGLVPSNFLEEVPDDVEVFLTDSPSRYPQDTPARIKTKRVHAPSQY</sequence>
<dbReference type="Pfam" id="PF14604">
    <property type="entry name" value="SH3_9"/>
    <property type="match status" value="1"/>
</dbReference>
<name>A0A8C6Q5C3_NOTFU</name>
<feature type="compositionally biased region" description="Acidic residues" evidence="13">
    <location>
        <begin position="716"/>
        <end position="725"/>
    </location>
</feature>
<dbReference type="CDD" id="cd12014">
    <property type="entry name" value="SH3_RIM-BP_1"/>
    <property type="match status" value="1"/>
</dbReference>
<dbReference type="GO" id="GO:0005886">
    <property type="term" value="C:plasma membrane"/>
    <property type="evidence" value="ECO:0007669"/>
    <property type="project" value="UniProtKB-SubCell"/>
</dbReference>
<keyword evidence="6" id="KW-0770">Synapse</keyword>
<keyword evidence="12" id="KW-0175">Coiled coil</keyword>
<dbReference type="Pfam" id="PF25523">
    <property type="entry name" value="Ig_RIMBP2"/>
    <property type="match status" value="1"/>
</dbReference>
<dbReference type="GeneTree" id="ENSGT00950000183203"/>
<evidence type="ECO:0000256" key="6">
    <source>
        <dbReference type="ARBA" id="ARBA00023018"/>
    </source>
</evidence>
<feature type="domain" description="SH3" evidence="14">
    <location>
        <begin position="136"/>
        <end position="203"/>
    </location>
</feature>
<evidence type="ECO:0000259" key="14">
    <source>
        <dbReference type="PROSITE" id="PS50002"/>
    </source>
</evidence>
<reference evidence="16" key="1">
    <citation type="submission" date="2014-08" db="EMBL/GenBank/DDBJ databases">
        <authorList>
            <person name="Senf B."/>
            <person name="Petzold A."/>
            <person name="Downie B.R."/>
            <person name="Koch P."/>
            <person name="Platzer M."/>
        </authorList>
    </citation>
    <scope>NUCLEOTIDE SEQUENCE [LARGE SCALE GENOMIC DNA]</scope>
    <source>
        <strain evidence="16">GRZ</strain>
    </source>
</reference>
<dbReference type="SMART" id="SM00060">
    <property type="entry name" value="FN3"/>
    <property type="match status" value="3"/>
</dbReference>
<dbReference type="InterPro" id="IPR003961">
    <property type="entry name" value="FN3_dom"/>
</dbReference>
<evidence type="ECO:0000256" key="5">
    <source>
        <dbReference type="ARBA" id="ARBA00022737"/>
    </source>
</evidence>
<evidence type="ECO:0000256" key="1">
    <source>
        <dbReference type="ARBA" id="ARBA00004236"/>
    </source>
</evidence>
<evidence type="ECO:0000256" key="4">
    <source>
        <dbReference type="ARBA" id="ARBA00022475"/>
    </source>
</evidence>
<evidence type="ECO:0000256" key="11">
    <source>
        <dbReference type="PROSITE-ProRule" id="PRU00192"/>
    </source>
</evidence>
<evidence type="ECO:0000259" key="15">
    <source>
        <dbReference type="PROSITE" id="PS50853"/>
    </source>
</evidence>
<evidence type="ECO:0000256" key="2">
    <source>
        <dbReference type="ARBA" id="ARBA00010749"/>
    </source>
</evidence>
<evidence type="ECO:0000256" key="9">
    <source>
        <dbReference type="ARBA" id="ARBA00054159"/>
    </source>
</evidence>
<protein>
    <recommendedName>
        <fullName evidence="10">RIMS-binding protein 2</fullName>
    </recommendedName>
</protein>
<dbReference type="PANTHER" id="PTHR14234:SF18">
    <property type="entry name" value="RIMS-BINDING PROTEIN 2"/>
    <property type="match status" value="1"/>
</dbReference>
<comment type="similarity">
    <text evidence="2">Belongs to the RIMBP family.</text>
</comment>
<dbReference type="InterPro" id="IPR035753">
    <property type="entry name" value="RIM-BP_SH3_2"/>
</dbReference>
<evidence type="ECO:0000313" key="17">
    <source>
        <dbReference type="Proteomes" id="UP000694548"/>
    </source>
</evidence>
<feature type="compositionally biased region" description="Low complexity" evidence="13">
    <location>
        <begin position="616"/>
        <end position="625"/>
    </location>
</feature>
<feature type="compositionally biased region" description="Basic and acidic residues" evidence="13">
    <location>
        <begin position="688"/>
        <end position="710"/>
    </location>
</feature>
<dbReference type="FunFam" id="2.30.30.40:FF:000016">
    <property type="entry name" value="RIMS-binding protein 2 isoform X2"/>
    <property type="match status" value="1"/>
</dbReference>
<feature type="domain" description="SH3" evidence="14">
    <location>
        <begin position="912"/>
        <end position="979"/>
    </location>
</feature>
<dbReference type="FunFam" id="2.60.40.10:FF:000643">
    <property type="entry name" value="RIMS-binding protein 2 isoform X1"/>
    <property type="match status" value="1"/>
</dbReference>
<dbReference type="Proteomes" id="UP000694548">
    <property type="component" value="Chromosome sgr18"/>
</dbReference>
<keyword evidence="5" id="KW-0677">Repeat</keyword>
<comment type="subcellular location">
    <subcellularLocation>
        <location evidence="1">Cell membrane</location>
    </subcellularLocation>
    <subcellularLocation>
        <location evidence="8">Synapse</location>
    </subcellularLocation>
</comment>